<feature type="domain" description="VWFD" evidence="3">
    <location>
        <begin position="192"/>
        <end position="372"/>
    </location>
</feature>
<feature type="compositionally biased region" description="Low complexity" evidence="1">
    <location>
        <begin position="425"/>
        <end position="445"/>
    </location>
</feature>
<feature type="chain" id="PRO_5042052128" description="VWFD domain-containing protein" evidence="2">
    <location>
        <begin position="21"/>
        <end position="582"/>
    </location>
</feature>
<reference evidence="4" key="1">
    <citation type="submission" date="2021-12" db="EMBL/GenBank/DDBJ databases">
        <title>Prjna785345.</title>
        <authorList>
            <person name="Rujirawat T."/>
            <person name="Krajaejun T."/>
        </authorList>
    </citation>
    <scope>NUCLEOTIDE SEQUENCE</scope>
    <source>
        <strain evidence="4">Pi057C3</strain>
    </source>
</reference>
<dbReference type="PROSITE" id="PS01186">
    <property type="entry name" value="EGF_2"/>
    <property type="match status" value="1"/>
</dbReference>
<keyword evidence="5" id="KW-1185">Reference proteome</keyword>
<comment type="caution">
    <text evidence="4">The sequence shown here is derived from an EMBL/GenBank/DDBJ whole genome shotgun (WGS) entry which is preliminary data.</text>
</comment>
<dbReference type="Gene3D" id="2.60.120.260">
    <property type="entry name" value="Galactose-binding domain-like"/>
    <property type="match status" value="1"/>
</dbReference>
<dbReference type="PROSITE" id="PS51233">
    <property type="entry name" value="VWFD"/>
    <property type="match status" value="1"/>
</dbReference>
<feature type="region of interest" description="Disordered" evidence="1">
    <location>
        <begin position="425"/>
        <end position="455"/>
    </location>
</feature>
<dbReference type="EMBL" id="JAKCXM010000721">
    <property type="protein sequence ID" value="KAJ0392096.1"/>
    <property type="molecule type" value="Genomic_DNA"/>
</dbReference>
<evidence type="ECO:0000259" key="3">
    <source>
        <dbReference type="PROSITE" id="PS51233"/>
    </source>
</evidence>
<evidence type="ECO:0000313" key="4">
    <source>
        <dbReference type="EMBL" id="KAJ0392096.1"/>
    </source>
</evidence>
<evidence type="ECO:0000313" key="5">
    <source>
        <dbReference type="Proteomes" id="UP001209570"/>
    </source>
</evidence>
<dbReference type="InterPro" id="IPR000742">
    <property type="entry name" value="EGF"/>
</dbReference>
<feature type="signal peptide" evidence="2">
    <location>
        <begin position="1"/>
        <end position="20"/>
    </location>
</feature>
<proteinExistence type="predicted"/>
<dbReference type="PROSITE" id="PS00022">
    <property type="entry name" value="EGF_1"/>
    <property type="match status" value="1"/>
</dbReference>
<protein>
    <recommendedName>
        <fullName evidence="3">VWFD domain-containing protein</fullName>
    </recommendedName>
</protein>
<accession>A0AAD5M1E4</accession>
<dbReference type="InterPro" id="IPR001846">
    <property type="entry name" value="VWF_type-D"/>
</dbReference>
<evidence type="ECO:0000256" key="1">
    <source>
        <dbReference type="SAM" id="MobiDB-lite"/>
    </source>
</evidence>
<sequence length="582" mass="62119">MKLVLSALAGLASLCLRVLAQNDDCAATTNSDNLVQLSFGQREPLVISDGRLTTATLTLRDELRAAPPVAVEISAPGITCSQTRFEFRAGDAQTFRQTTTCRTDAGRTRRPNGAFVPVDIQFTYFFGGTGTDGDVTGGIGGFVDEGDGLTGGFVGGVHGAGFGTPSDGDFASIVVPKVCRKLTVRRRVINSGTGVAVGDPHMLTLDRASYGFQVPGVFRLFESGRLVVQVFQEKCKPVAHRGASAPSCYQGVVVAFADSVARFFLENGRITVAKGSNDLKWLSIERARGSADAYRVFVSVDEGTYVDVSRTHWIKNYALLNVNMVVSPFFKDSSVQGLLGNWNDNRFDDIRDAARLAKLHGASLNNNLFTCSDCSSMLKPPTANEDLARSVGTPIPVLHDGFSLLPASTIHTKAFNPQLARRLRGTSAADSQSSSSTAGSGSQGQRDVGSEDTVLPPDHSARINELCAFVIRSVPICDRYVANPGFFIEDVCIGDGLALNDLSVVDSTKLAYLRECRRELDSRLAANASTPIEAETLQQDRDSLMFGDISSCSQGCSGQGECLPVGCSCHKGFTGFACDIVV</sequence>
<dbReference type="AlphaFoldDB" id="A0AAD5M1E4"/>
<gene>
    <name evidence="4" type="ORF">P43SY_012116</name>
</gene>
<evidence type="ECO:0000256" key="2">
    <source>
        <dbReference type="SAM" id="SignalP"/>
    </source>
</evidence>
<keyword evidence="2" id="KW-0732">Signal</keyword>
<organism evidence="4 5">
    <name type="scientific">Pythium insidiosum</name>
    <name type="common">Pythiosis disease agent</name>
    <dbReference type="NCBI Taxonomy" id="114742"/>
    <lineage>
        <taxon>Eukaryota</taxon>
        <taxon>Sar</taxon>
        <taxon>Stramenopiles</taxon>
        <taxon>Oomycota</taxon>
        <taxon>Peronosporomycetes</taxon>
        <taxon>Pythiales</taxon>
        <taxon>Pythiaceae</taxon>
        <taxon>Pythium</taxon>
    </lineage>
</organism>
<dbReference type="Proteomes" id="UP001209570">
    <property type="component" value="Unassembled WGS sequence"/>
</dbReference>
<name>A0AAD5M1E4_PYTIN</name>